<feature type="region of interest" description="Disordered" evidence="1">
    <location>
        <begin position="219"/>
        <end position="246"/>
    </location>
</feature>
<dbReference type="EMBL" id="CM029054">
    <property type="protein sequence ID" value="KAG2539411.1"/>
    <property type="molecule type" value="Genomic_DNA"/>
</dbReference>
<protein>
    <submittedName>
        <fullName evidence="2">Uncharacterized protein</fullName>
    </submittedName>
</protein>
<comment type="caution">
    <text evidence="2">The sequence shown here is derived from an EMBL/GenBank/DDBJ whole genome shotgun (WGS) entry which is preliminary data.</text>
</comment>
<keyword evidence="3" id="KW-1185">Reference proteome</keyword>
<evidence type="ECO:0000256" key="1">
    <source>
        <dbReference type="SAM" id="MobiDB-lite"/>
    </source>
</evidence>
<reference evidence="2" key="1">
    <citation type="submission" date="2020-05" db="EMBL/GenBank/DDBJ databases">
        <title>WGS assembly of Panicum virgatum.</title>
        <authorList>
            <person name="Lovell J.T."/>
            <person name="Jenkins J."/>
            <person name="Shu S."/>
            <person name="Juenger T.E."/>
            <person name="Schmutz J."/>
        </authorList>
    </citation>
    <scope>NUCLEOTIDE SEQUENCE</scope>
    <source>
        <strain evidence="2">AP13</strain>
    </source>
</reference>
<feature type="region of interest" description="Disordered" evidence="1">
    <location>
        <begin position="1"/>
        <end position="37"/>
    </location>
</feature>
<evidence type="ECO:0000313" key="3">
    <source>
        <dbReference type="Proteomes" id="UP000823388"/>
    </source>
</evidence>
<organism evidence="2 3">
    <name type="scientific">Panicum virgatum</name>
    <name type="common">Blackwell switchgrass</name>
    <dbReference type="NCBI Taxonomy" id="38727"/>
    <lineage>
        <taxon>Eukaryota</taxon>
        <taxon>Viridiplantae</taxon>
        <taxon>Streptophyta</taxon>
        <taxon>Embryophyta</taxon>
        <taxon>Tracheophyta</taxon>
        <taxon>Spermatophyta</taxon>
        <taxon>Magnoliopsida</taxon>
        <taxon>Liliopsida</taxon>
        <taxon>Poales</taxon>
        <taxon>Poaceae</taxon>
        <taxon>PACMAD clade</taxon>
        <taxon>Panicoideae</taxon>
        <taxon>Panicodae</taxon>
        <taxon>Paniceae</taxon>
        <taxon>Panicinae</taxon>
        <taxon>Panicum</taxon>
        <taxon>Panicum sect. Hiantes</taxon>
    </lineage>
</organism>
<evidence type="ECO:0000313" key="2">
    <source>
        <dbReference type="EMBL" id="KAG2539411.1"/>
    </source>
</evidence>
<accession>A0A8T0MPP3</accession>
<proteinExistence type="predicted"/>
<sequence length="307" mass="33617">MDVGRREQGYGGGEQRERGSGEASGRTKRRRRSWRGLPGSGVDGISFTVHPLGTWTPFDQICAARIRRKRSLTWSLSLSGPDGLMAAEDRARMARVVACSTAAWGVVHAGFHHRSCSVARASYCALKRGAGQSRILAPSTRSSVAAWTGIIQTRRPSTPTWPWLNTSEVLFGVICHCLIPFTTTDMHWLALQSLRFLAYQPLVSRVVATRCVQGSAAHQNPQKRKWTSATESKEFGGGEPLESGGALASRVTMQRKHSWRLCSGRHCPRSLLLVLAKEGSLNLNIMQAAREGRSGQLLCRIGPRDSG</sequence>
<dbReference type="Proteomes" id="UP000823388">
    <property type="component" value="Chromosome 9N"/>
</dbReference>
<name>A0A8T0MPP3_PANVG</name>
<dbReference type="AlphaFoldDB" id="A0A8T0MPP3"/>
<feature type="compositionally biased region" description="Basic and acidic residues" evidence="1">
    <location>
        <begin position="1"/>
        <end position="20"/>
    </location>
</feature>
<gene>
    <name evidence="2" type="ORF">PVAP13_9NG483114</name>
</gene>